<proteinExistence type="predicted"/>
<comment type="caution">
    <text evidence="1">The sequence shown here is derived from an EMBL/GenBank/DDBJ whole genome shotgun (WGS) entry which is preliminary data.</text>
</comment>
<evidence type="ECO:0000313" key="2">
    <source>
        <dbReference type="Proteomes" id="UP000465361"/>
    </source>
</evidence>
<accession>A0A7I9XZ00</accession>
<dbReference type="EMBL" id="BLKW01000004">
    <property type="protein sequence ID" value="GFG75029.1"/>
    <property type="molecule type" value="Genomic_DNA"/>
</dbReference>
<gene>
    <name evidence="1" type="ORF">MBOT_23940</name>
</gene>
<evidence type="ECO:0000313" key="1">
    <source>
        <dbReference type="EMBL" id="GFG75029.1"/>
    </source>
</evidence>
<evidence type="ECO:0008006" key="3">
    <source>
        <dbReference type="Google" id="ProtNLM"/>
    </source>
</evidence>
<keyword evidence="2" id="KW-1185">Reference proteome</keyword>
<protein>
    <recommendedName>
        <fullName evidence="3">ISL3 family transposase</fullName>
    </recommendedName>
</protein>
<reference evidence="1 2" key="1">
    <citation type="journal article" date="2019" name="Emerg. Microbes Infect.">
        <title>Comprehensive subspecies identification of 175 nontuberculous mycobacteria species based on 7547 genomic profiles.</title>
        <authorList>
            <person name="Matsumoto Y."/>
            <person name="Kinjo T."/>
            <person name="Motooka D."/>
            <person name="Nabeya D."/>
            <person name="Jung N."/>
            <person name="Uechi K."/>
            <person name="Horii T."/>
            <person name="Iida T."/>
            <person name="Fujita J."/>
            <person name="Nakamura S."/>
        </authorList>
    </citation>
    <scope>NUCLEOTIDE SEQUENCE [LARGE SCALE GENOMIC DNA]</scope>
    <source>
        <strain evidence="1 2">JCM 17322</strain>
    </source>
</reference>
<sequence length="61" mass="5868">MEAEVTGSVVAALFGLDGLRVLAAADAGGELELLVETVVGLAPCPDCGALAVAKDPSGVGT</sequence>
<dbReference type="AlphaFoldDB" id="A0A7I9XZ00"/>
<organism evidence="1 2">
    <name type="scientific">Mycobacterium botniense</name>
    <dbReference type="NCBI Taxonomy" id="84962"/>
    <lineage>
        <taxon>Bacteria</taxon>
        <taxon>Bacillati</taxon>
        <taxon>Actinomycetota</taxon>
        <taxon>Actinomycetes</taxon>
        <taxon>Mycobacteriales</taxon>
        <taxon>Mycobacteriaceae</taxon>
        <taxon>Mycobacterium</taxon>
    </lineage>
</organism>
<name>A0A7I9XZ00_9MYCO</name>
<dbReference type="RefSeq" id="WP_163756967.1">
    <property type="nucleotide sequence ID" value="NZ_BLKW01000004.1"/>
</dbReference>
<dbReference type="Proteomes" id="UP000465361">
    <property type="component" value="Unassembled WGS sequence"/>
</dbReference>